<dbReference type="Proteomes" id="UP000320811">
    <property type="component" value="Unassembled WGS sequence"/>
</dbReference>
<evidence type="ECO:0000313" key="1">
    <source>
        <dbReference type="EMBL" id="TWF35649.1"/>
    </source>
</evidence>
<dbReference type="EMBL" id="VIWO01000008">
    <property type="protein sequence ID" value="TWF35649.1"/>
    <property type="molecule type" value="Genomic_DNA"/>
</dbReference>
<organism evidence="1 2">
    <name type="scientific">Chitinophaga polysaccharea</name>
    <dbReference type="NCBI Taxonomy" id="1293035"/>
    <lineage>
        <taxon>Bacteria</taxon>
        <taxon>Pseudomonadati</taxon>
        <taxon>Bacteroidota</taxon>
        <taxon>Chitinophagia</taxon>
        <taxon>Chitinophagales</taxon>
        <taxon>Chitinophagaceae</taxon>
        <taxon>Chitinophaga</taxon>
    </lineage>
</organism>
<name>A0A561PC07_9BACT</name>
<accession>A0A561PC07</accession>
<reference evidence="1 2" key="1">
    <citation type="submission" date="2019-06" db="EMBL/GenBank/DDBJ databases">
        <title>Sorghum-associated microbial communities from plants grown in Nebraska, USA.</title>
        <authorList>
            <person name="Schachtman D."/>
        </authorList>
    </citation>
    <scope>NUCLEOTIDE SEQUENCE [LARGE SCALE GENOMIC DNA]</scope>
    <source>
        <strain evidence="1 2">1209</strain>
    </source>
</reference>
<sequence length="74" mass="8050">MLVIDDEPPATTVIETYAGELPGMKLLPTFEDAVAASEHLRYTAVDLQAAISTGTDVALIKSCFRNFFRVFSIA</sequence>
<keyword evidence="2" id="KW-1185">Reference proteome</keyword>
<evidence type="ECO:0000313" key="2">
    <source>
        <dbReference type="Proteomes" id="UP000320811"/>
    </source>
</evidence>
<comment type="caution">
    <text evidence="1">The sequence shown here is derived from an EMBL/GenBank/DDBJ whole genome shotgun (WGS) entry which is preliminary data.</text>
</comment>
<proteinExistence type="predicted"/>
<dbReference type="RefSeq" id="WP_145672767.1">
    <property type="nucleotide sequence ID" value="NZ_VIWO01000008.1"/>
</dbReference>
<dbReference type="AlphaFoldDB" id="A0A561PC07"/>
<gene>
    <name evidence="1" type="ORF">FHW36_1083</name>
</gene>
<protein>
    <submittedName>
        <fullName evidence="1">Uncharacterized protein</fullName>
    </submittedName>
</protein>